<comment type="caution">
    <text evidence="2">The sequence shown here is derived from an EMBL/GenBank/DDBJ whole genome shotgun (WGS) entry which is preliminary data.</text>
</comment>
<proteinExistence type="predicted"/>
<name>A0AAD9WQY6_9ROSI</name>
<feature type="region of interest" description="Disordered" evidence="1">
    <location>
        <begin position="57"/>
        <end position="76"/>
    </location>
</feature>
<reference evidence="2" key="1">
    <citation type="journal article" date="2023" name="Plant J.">
        <title>Genome sequences and population genomics provide insights into the demographic history, inbreeding, and mutation load of two 'living fossil' tree species of Dipteronia.</title>
        <authorList>
            <person name="Feng Y."/>
            <person name="Comes H.P."/>
            <person name="Chen J."/>
            <person name="Zhu S."/>
            <person name="Lu R."/>
            <person name="Zhang X."/>
            <person name="Li P."/>
            <person name="Qiu J."/>
            <person name="Olsen K.M."/>
            <person name="Qiu Y."/>
        </authorList>
    </citation>
    <scope>NUCLEOTIDE SEQUENCE</scope>
    <source>
        <strain evidence="2">KIB01</strain>
    </source>
</reference>
<accession>A0AAD9WQY6</accession>
<evidence type="ECO:0000256" key="1">
    <source>
        <dbReference type="SAM" id="MobiDB-lite"/>
    </source>
</evidence>
<keyword evidence="3" id="KW-1185">Reference proteome</keyword>
<protein>
    <submittedName>
        <fullName evidence="2">Uncharacterized protein</fullName>
    </submittedName>
</protein>
<gene>
    <name evidence="2" type="ORF">Ddye_028219</name>
</gene>
<dbReference type="EMBL" id="JANJYI010000008">
    <property type="protein sequence ID" value="KAK2640424.1"/>
    <property type="molecule type" value="Genomic_DNA"/>
</dbReference>
<evidence type="ECO:0000313" key="3">
    <source>
        <dbReference type="Proteomes" id="UP001280121"/>
    </source>
</evidence>
<evidence type="ECO:0000313" key="2">
    <source>
        <dbReference type="EMBL" id="KAK2640424.1"/>
    </source>
</evidence>
<sequence>MKEGFTELNTRMGVLELSVDSIRGTTVLAARPSTPIIDPRYSHHDIGFAAINHGIRSRQHDGADPGGYDTKILPSD</sequence>
<dbReference type="Proteomes" id="UP001280121">
    <property type="component" value="Unassembled WGS sequence"/>
</dbReference>
<dbReference type="AlphaFoldDB" id="A0AAD9WQY6"/>
<feature type="non-terminal residue" evidence="2">
    <location>
        <position position="76"/>
    </location>
</feature>
<organism evidence="2 3">
    <name type="scientific">Dipteronia dyeriana</name>
    <dbReference type="NCBI Taxonomy" id="168575"/>
    <lineage>
        <taxon>Eukaryota</taxon>
        <taxon>Viridiplantae</taxon>
        <taxon>Streptophyta</taxon>
        <taxon>Embryophyta</taxon>
        <taxon>Tracheophyta</taxon>
        <taxon>Spermatophyta</taxon>
        <taxon>Magnoliopsida</taxon>
        <taxon>eudicotyledons</taxon>
        <taxon>Gunneridae</taxon>
        <taxon>Pentapetalae</taxon>
        <taxon>rosids</taxon>
        <taxon>malvids</taxon>
        <taxon>Sapindales</taxon>
        <taxon>Sapindaceae</taxon>
        <taxon>Hippocastanoideae</taxon>
        <taxon>Acereae</taxon>
        <taxon>Dipteronia</taxon>
    </lineage>
</organism>